<feature type="compositionally biased region" description="Low complexity" evidence="6">
    <location>
        <begin position="106"/>
        <end position="116"/>
    </location>
</feature>
<evidence type="ECO:0000256" key="2">
    <source>
        <dbReference type="ARBA" id="ARBA00022741"/>
    </source>
</evidence>
<evidence type="ECO:0000313" key="10">
    <source>
        <dbReference type="Proteomes" id="UP000318288"/>
    </source>
</evidence>
<name>A0A5C6ESP9_9BACT</name>
<dbReference type="GO" id="GO:0004674">
    <property type="term" value="F:protein serine/threonine kinase activity"/>
    <property type="evidence" value="ECO:0007669"/>
    <property type="project" value="UniProtKB-EC"/>
</dbReference>
<dbReference type="InterPro" id="IPR017441">
    <property type="entry name" value="Protein_kinase_ATP_BS"/>
</dbReference>
<dbReference type="PANTHER" id="PTHR43289:SF6">
    <property type="entry name" value="SERINE_THREONINE-PROTEIN KINASE NEKL-3"/>
    <property type="match status" value="1"/>
</dbReference>
<keyword evidence="7" id="KW-0812">Transmembrane</keyword>
<comment type="caution">
    <text evidence="9">The sequence shown here is derived from an EMBL/GenBank/DDBJ whole genome shotgun (WGS) entry which is preliminary data.</text>
</comment>
<dbReference type="EMBL" id="SJPW01000005">
    <property type="protein sequence ID" value="TWU50489.1"/>
    <property type="molecule type" value="Genomic_DNA"/>
</dbReference>
<dbReference type="RefSeq" id="WP_146459227.1">
    <property type="nucleotide sequence ID" value="NZ_SJPW01000005.1"/>
</dbReference>
<keyword evidence="7" id="KW-0472">Membrane</keyword>
<dbReference type="PROSITE" id="PS00108">
    <property type="entry name" value="PROTEIN_KINASE_ST"/>
    <property type="match status" value="1"/>
</dbReference>
<keyword evidence="1 9" id="KW-0808">Transferase</keyword>
<feature type="transmembrane region" description="Helical" evidence="7">
    <location>
        <begin position="899"/>
        <end position="918"/>
    </location>
</feature>
<dbReference type="InterPro" id="IPR008271">
    <property type="entry name" value="Ser/Thr_kinase_AS"/>
</dbReference>
<dbReference type="EC" id="2.7.11.1" evidence="9"/>
<evidence type="ECO:0000259" key="8">
    <source>
        <dbReference type="PROSITE" id="PS50011"/>
    </source>
</evidence>
<dbReference type="CDD" id="cd14014">
    <property type="entry name" value="STKc_PknB_like"/>
    <property type="match status" value="1"/>
</dbReference>
<dbReference type="Gene3D" id="3.30.200.20">
    <property type="entry name" value="Phosphorylase Kinase, domain 1"/>
    <property type="match status" value="1"/>
</dbReference>
<dbReference type="InterPro" id="IPR011009">
    <property type="entry name" value="Kinase-like_dom_sf"/>
</dbReference>
<feature type="transmembrane region" description="Helical" evidence="7">
    <location>
        <begin position="968"/>
        <end position="990"/>
    </location>
</feature>
<evidence type="ECO:0000256" key="3">
    <source>
        <dbReference type="ARBA" id="ARBA00022777"/>
    </source>
</evidence>
<dbReference type="OrthoDB" id="259696at2"/>
<proteinExistence type="predicted"/>
<protein>
    <submittedName>
        <fullName evidence="9">Serine/threonine-protein kinase PknH</fullName>
        <ecNumber evidence="9">2.7.11.1</ecNumber>
    </submittedName>
</protein>
<keyword evidence="3 9" id="KW-0418">Kinase</keyword>
<feature type="region of interest" description="Disordered" evidence="6">
    <location>
        <begin position="76"/>
        <end position="116"/>
    </location>
</feature>
<sequence length="1003" mass="111406">MQSDFPSQVQRKIQKLCDDFQRQLRNGERPPIESFLEGWTGDESVFLRTRLETIQDDLNASFSVGGEEFTRSQLDVTSDLDDDNRHKPAGNAPTVTADSRPVKPLSGSGNRSGAGARFMPGQLLADRYRIVSMLGRGGMGEVYRAEDIRLGHTVALKFLPVERAGNQRHLEYLYKEVRLSQRLTNPHICRVHDLVEVDGQHCLSMEYIEGEDLKSLLRRVGPLPEPKALELAHQICDGLHAAHQVGVLHRDLKSANVMIDERGRARIADFGLAREKNLIDPNEGLTGSPNYMAPEQMARNETSVQSDLFSLGLILFEVLTGKPAHNGTSRDEIGRMHQRDEAEQAILKRNDISPAIVTAIATCLRRKPEDRPSSVAAFAETLPGRLSLSDAFRSGEMASPNMIAEVRSRNSTIDRHRIGWIMAACISVLIAVAYFSTTFQQFGIDRSLTSLADDASEYRELLGWPAGTSNVYRYVANRPAMRWFSNNAAAPDQHESGNRSYSAYESSYFWYRESPTPLIALLPYWKGDGFLVVDEVRPSILAPDGMHMRLDAQGNLKYYSAIPSTEFFSSQDSSAPDVEDTEFEDAEGNPWWHQPLELAGLSPSQISRLQPIPPEFTPLGFANERRSWILPKTDDELSSRVNSAASIDNANTDTPIAARIEQMVRIDAARADDTVTYFRIVMPWDDASPVIPWNGFASRNRVLAILIITWIPVLLGLIVWQVRKNLYAKRADRLGAIRLAGFGAFTVIMIWLLGGTHAVDALEMDTLVTALAGACLVYVVMWLAYIAFEPVVRRHWPTSLVSWSRLLHGNWNDSLVGRDVLIGCTVGALAAISKHLIFDLPSLWGDATFGLPNVTNLTPLHGLRIAVGEVTTAASQAIVYSIFFQLFFLIALRVLTGRTAVAAPIFVAVLSTMVAAQYEPAWLAFVVTAIEMSVMAYLYLRVGLLAAVTMHFVRLMRKWPMANDISSWYIETTGISLCVIALLIALAIYAGRPQRLSSADAAY</sequence>
<keyword evidence="2 5" id="KW-0547">Nucleotide-binding</keyword>
<feature type="binding site" evidence="5">
    <location>
        <position position="157"/>
    </location>
    <ligand>
        <name>ATP</name>
        <dbReference type="ChEBI" id="CHEBI:30616"/>
    </ligand>
</feature>
<feature type="domain" description="Protein kinase" evidence="8">
    <location>
        <begin position="128"/>
        <end position="383"/>
    </location>
</feature>
<keyword evidence="10" id="KW-1185">Reference proteome</keyword>
<dbReference type="AlphaFoldDB" id="A0A5C6ESP9"/>
<evidence type="ECO:0000256" key="1">
    <source>
        <dbReference type="ARBA" id="ARBA00022679"/>
    </source>
</evidence>
<gene>
    <name evidence="9" type="primary">pknH_3</name>
    <name evidence="9" type="ORF">Poly51_37780</name>
</gene>
<dbReference type="Proteomes" id="UP000318288">
    <property type="component" value="Unassembled WGS sequence"/>
</dbReference>
<dbReference type="InterPro" id="IPR000719">
    <property type="entry name" value="Prot_kinase_dom"/>
</dbReference>
<dbReference type="SMART" id="SM00220">
    <property type="entry name" value="S_TKc"/>
    <property type="match status" value="1"/>
</dbReference>
<evidence type="ECO:0000256" key="5">
    <source>
        <dbReference type="PROSITE-ProRule" id="PRU10141"/>
    </source>
</evidence>
<accession>A0A5C6ESP9</accession>
<keyword evidence="4 5" id="KW-0067">ATP-binding</keyword>
<evidence type="ECO:0000256" key="7">
    <source>
        <dbReference type="SAM" id="Phobius"/>
    </source>
</evidence>
<dbReference type="GO" id="GO:0005524">
    <property type="term" value="F:ATP binding"/>
    <property type="evidence" value="ECO:0007669"/>
    <property type="project" value="UniProtKB-UniRule"/>
</dbReference>
<evidence type="ECO:0000256" key="6">
    <source>
        <dbReference type="SAM" id="MobiDB-lite"/>
    </source>
</evidence>
<feature type="transmembrane region" description="Helical" evidence="7">
    <location>
        <begin position="766"/>
        <end position="788"/>
    </location>
</feature>
<reference evidence="9 10" key="1">
    <citation type="submission" date="2019-02" db="EMBL/GenBank/DDBJ databases">
        <title>Deep-cultivation of Planctomycetes and their phenomic and genomic characterization uncovers novel biology.</title>
        <authorList>
            <person name="Wiegand S."/>
            <person name="Jogler M."/>
            <person name="Boedeker C."/>
            <person name="Pinto D."/>
            <person name="Vollmers J."/>
            <person name="Rivas-Marin E."/>
            <person name="Kohn T."/>
            <person name="Peeters S.H."/>
            <person name="Heuer A."/>
            <person name="Rast P."/>
            <person name="Oberbeckmann S."/>
            <person name="Bunk B."/>
            <person name="Jeske O."/>
            <person name="Meyerdierks A."/>
            <person name="Storesund J.E."/>
            <person name="Kallscheuer N."/>
            <person name="Luecker S."/>
            <person name="Lage O.M."/>
            <person name="Pohl T."/>
            <person name="Merkel B.J."/>
            <person name="Hornburger P."/>
            <person name="Mueller R.-W."/>
            <person name="Bruemmer F."/>
            <person name="Labrenz M."/>
            <person name="Spormann A.M."/>
            <person name="Op Den Camp H."/>
            <person name="Overmann J."/>
            <person name="Amann R."/>
            <person name="Jetten M.S.M."/>
            <person name="Mascher T."/>
            <person name="Medema M.H."/>
            <person name="Devos D.P."/>
            <person name="Kaster A.-K."/>
            <person name="Ovreas L."/>
            <person name="Rohde M."/>
            <person name="Galperin M.Y."/>
            <person name="Jogler C."/>
        </authorList>
    </citation>
    <scope>NUCLEOTIDE SEQUENCE [LARGE SCALE GENOMIC DNA]</scope>
    <source>
        <strain evidence="9 10">Poly51</strain>
    </source>
</reference>
<organism evidence="9 10">
    <name type="scientific">Rubripirellula tenax</name>
    <dbReference type="NCBI Taxonomy" id="2528015"/>
    <lineage>
        <taxon>Bacteria</taxon>
        <taxon>Pseudomonadati</taxon>
        <taxon>Planctomycetota</taxon>
        <taxon>Planctomycetia</taxon>
        <taxon>Pirellulales</taxon>
        <taxon>Pirellulaceae</taxon>
        <taxon>Rubripirellula</taxon>
    </lineage>
</organism>
<dbReference type="Pfam" id="PF00069">
    <property type="entry name" value="Pkinase"/>
    <property type="match status" value="1"/>
</dbReference>
<dbReference type="PROSITE" id="PS00107">
    <property type="entry name" value="PROTEIN_KINASE_ATP"/>
    <property type="match status" value="1"/>
</dbReference>
<evidence type="ECO:0000313" key="9">
    <source>
        <dbReference type="EMBL" id="TWU50489.1"/>
    </source>
</evidence>
<feature type="transmembrane region" description="Helical" evidence="7">
    <location>
        <begin position="702"/>
        <end position="722"/>
    </location>
</feature>
<dbReference type="SUPFAM" id="SSF56112">
    <property type="entry name" value="Protein kinase-like (PK-like)"/>
    <property type="match status" value="1"/>
</dbReference>
<feature type="transmembrane region" description="Helical" evidence="7">
    <location>
        <begin position="873"/>
        <end position="892"/>
    </location>
</feature>
<feature type="transmembrane region" description="Helical" evidence="7">
    <location>
        <begin position="734"/>
        <end position="754"/>
    </location>
</feature>
<feature type="transmembrane region" description="Helical" evidence="7">
    <location>
        <begin position="938"/>
        <end position="956"/>
    </location>
</feature>
<keyword evidence="7" id="KW-1133">Transmembrane helix</keyword>
<dbReference type="PANTHER" id="PTHR43289">
    <property type="entry name" value="MITOGEN-ACTIVATED PROTEIN KINASE KINASE KINASE 20-RELATED"/>
    <property type="match status" value="1"/>
</dbReference>
<dbReference type="PROSITE" id="PS50011">
    <property type="entry name" value="PROTEIN_KINASE_DOM"/>
    <property type="match status" value="1"/>
</dbReference>
<dbReference type="Gene3D" id="1.10.510.10">
    <property type="entry name" value="Transferase(Phosphotransferase) domain 1"/>
    <property type="match status" value="1"/>
</dbReference>
<evidence type="ECO:0000256" key="4">
    <source>
        <dbReference type="ARBA" id="ARBA00022840"/>
    </source>
</evidence>